<evidence type="ECO:0000313" key="4">
    <source>
        <dbReference type="Proteomes" id="UP000317289"/>
    </source>
</evidence>
<evidence type="ECO:0000256" key="1">
    <source>
        <dbReference type="SAM" id="Phobius"/>
    </source>
</evidence>
<dbReference type="EMBL" id="WKKG01000001">
    <property type="protein sequence ID" value="MRX66404.1"/>
    <property type="molecule type" value="Genomic_DNA"/>
</dbReference>
<dbReference type="OrthoDB" id="1361771at2"/>
<dbReference type="RefSeq" id="WP_142450073.1">
    <property type="nucleotide sequence ID" value="NZ_FXTA01000002.1"/>
</dbReference>
<reference evidence="2 5" key="2">
    <citation type="submission" date="2019-11" db="EMBL/GenBank/DDBJ databases">
        <title>Flavobacterium resistens genome.</title>
        <authorList>
            <person name="Wilson V.M."/>
            <person name="Newman J.D."/>
        </authorList>
    </citation>
    <scope>NUCLEOTIDE SEQUENCE [LARGE SCALE GENOMIC DNA]</scope>
    <source>
        <strain evidence="2 5">DSM 19382</strain>
    </source>
</reference>
<gene>
    <name evidence="2" type="ORF">GJU42_00330</name>
    <name evidence="3" type="ORF">SAMN06265349_102297</name>
</gene>
<dbReference type="AlphaFoldDB" id="A0A521C8D1"/>
<protein>
    <submittedName>
        <fullName evidence="3">Uncharacterized protein</fullName>
    </submittedName>
</protein>
<reference evidence="3 4" key="1">
    <citation type="submission" date="2017-05" db="EMBL/GenBank/DDBJ databases">
        <authorList>
            <person name="Varghese N."/>
            <person name="Submissions S."/>
        </authorList>
    </citation>
    <scope>NUCLEOTIDE SEQUENCE [LARGE SCALE GENOMIC DNA]</scope>
    <source>
        <strain evidence="3 4">DSM 19382</strain>
    </source>
</reference>
<dbReference type="Proteomes" id="UP000468990">
    <property type="component" value="Unassembled WGS sequence"/>
</dbReference>
<evidence type="ECO:0000313" key="5">
    <source>
        <dbReference type="Proteomes" id="UP000468990"/>
    </source>
</evidence>
<feature type="transmembrane region" description="Helical" evidence="1">
    <location>
        <begin position="52"/>
        <end position="73"/>
    </location>
</feature>
<keyword evidence="1" id="KW-0812">Transmembrane</keyword>
<sequence>METYQFTKEKSLDQFYEMISAKKRNGFVVIEHNEKLPYVVLSKEKKAIKHSFHLFLTCITFGLWAIVWLYLIVSLSRKQNILLAVDEDGNLFEDICLSA</sequence>
<keyword evidence="5" id="KW-1185">Reference proteome</keyword>
<dbReference type="Proteomes" id="UP000317289">
    <property type="component" value="Unassembled WGS sequence"/>
</dbReference>
<name>A0A521C8D1_9FLAO</name>
<evidence type="ECO:0000313" key="2">
    <source>
        <dbReference type="EMBL" id="MRX66404.1"/>
    </source>
</evidence>
<proteinExistence type="predicted"/>
<keyword evidence="1" id="KW-0472">Membrane</keyword>
<accession>A0A521C8D1</accession>
<dbReference type="EMBL" id="FXTA01000002">
    <property type="protein sequence ID" value="SMO55625.1"/>
    <property type="molecule type" value="Genomic_DNA"/>
</dbReference>
<evidence type="ECO:0000313" key="3">
    <source>
        <dbReference type="EMBL" id="SMO55625.1"/>
    </source>
</evidence>
<organism evidence="3 4">
    <name type="scientific">Flavobacterium resistens</name>
    <dbReference type="NCBI Taxonomy" id="443612"/>
    <lineage>
        <taxon>Bacteria</taxon>
        <taxon>Pseudomonadati</taxon>
        <taxon>Bacteroidota</taxon>
        <taxon>Flavobacteriia</taxon>
        <taxon>Flavobacteriales</taxon>
        <taxon>Flavobacteriaceae</taxon>
        <taxon>Flavobacterium</taxon>
    </lineage>
</organism>
<keyword evidence="1" id="KW-1133">Transmembrane helix</keyword>